<dbReference type="InterPro" id="IPR011990">
    <property type="entry name" value="TPR-like_helical_dom_sf"/>
</dbReference>
<dbReference type="GO" id="GO:0010019">
    <property type="term" value="P:chloroplast-nucleus signaling pathway"/>
    <property type="evidence" value="ECO:0007669"/>
    <property type="project" value="TreeGrafter"/>
</dbReference>
<dbReference type="PANTHER" id="PTHR47936">
    <property type="entry name" value="PPR_LONG DOMAIN-CONTAINING PROTEIN"/>
    <property type="match status" value="1"/>
</dbReference>
<dbReference type="InterPro" id="IPR002885">
    <property type="entry name" value="PPR_rpt"/>
</dbReference>
<dbReference type="AlphaFoldDB" id="A0A6A4KRN4"/>
<evidence type="ECO:0000313" key="5">
    <source>
        <dbReference type="Proteomes" id="UP000428333"/>
    </source>
</evidence>
<gene>
    <name evidence="4" type="ORF">C3L33_17891</name>
</gene>
<dbReference type="Pfam" id="PF13041">
    <property type="entry name" value="PPR_2"/>
    <property type="match status" value="1"/>
</dbReference>
<feature type="repeat" description="PPR" evidence="3">
    <location>
        <begin position="41"/>
        <end position="75"/>
    </location>
</feature>
<keyword evidence="5" id="KW-1185">Reference proteome</keyword>
<keyword evidence="2" id="KW-0677">Repeat</keyword>
<dbReference type="GO" id="GO:0009507">
    <property type="term" value="C:chloroplast"/>
    <property type="evidence" value="ECO:0007669"/>
    <property type="project" value="TreeGrafter"/>
</dbReference>
<dbReference type="PROSITE" id="PS51375">
    <property type="entry name" value="PPR"/>
    <property type="match status" value="2"/>
</dbReference>
<name>A0A6A4KRN4_9ERIC</name>
<evidence type="ECO:0008006" key="6">
    <source>
        <dbReference type="Google" id="ProtNLM"/>
    </source>
</evidence>
<comment type="caution">
    <text evidence="4">The sequence shown here is derived from an EMBL/GenBank/DDBJ whole genome shotgun (WGS) entry which is preliminary data.</text>
</comment>
<protein>
    <recommendedName>
        <fullName evidence="6">Pentacotripeptide-repeat region of PRORP domain-containing protein</fullName>
    </recommendedName>
</protein>
<dbReference type="Proteomes" id="UP000428333">
    <property type="component" value="Linkage Group LG11"/>
</dbReference>
<dbReference type="PANTHER" id="PTHR47936:SF1">
    <property type="entry name" value="PENTATRICOPEPTIDE REPEAT-CONTAINING PROTEIN GUN1, CHLOROPLASTIC"/>
    <property type="match status" value="1"/>
</dbReference>
<feature type="repeat" description="PPR" evidence="3">
    <location>
        <begin position="76"/>
        <end position="110"/>
    </location>
</feature>
<evidence type="ECO:0000256" key="1">
    <source>
        <dbReference type="ARBA" id="ARBA00007626"/>
    </source>
</evidence>
<reference evidence="4 5" key="1">
    <citation type="journal article" date="2019" name="Genome Biol. Evol.">
        <title>The Rhododendron genome and chromosomal organization provide insight into shared whole-genome duplications across the heath family (Ericaceae).</title>
        <authorList>
            <person name="Soza V.L."/>
            <person name="Lindsley D."/>
            <person name="Waalkes A."/>
            <person name="Ramage E."/>
            <person name="Patwardhan R.P."/>
            <person name="Burton J.N."/>
            <person name="Adey A."/>
            <person name="Kumar A."/>
            <person name="Qiu R."/>
            <person name="Shendure J."/>
            <person name="Hall B."/>
        </authorList>
    </citation>
    <scope>NUCLEOTIDE SEQUENCE [LARGE SCALE GENOMIC DNA]</scope>
    <source>
        <strain evidence="4">RSF 1966-606</strain>
    </source>
</reference>
<feature type="non-terminal residue" evidence="4">
    <location>
        <position position="1"/>
    </location>
</feature>
<evidence type="ECO:0000256" key="3">
    <source>
        <dbReference type="PROSITE-ProRule" id="PRU00708"/>
    </source>
</evidence>
<organism evidence="4 5">
    <name type="scientific">Rhododendron williamsianum</name>
    <dbReference type="NCBI Taxonomy" id="262921"/>
    <lineage>
        <taxon>Eukaryota</taxon>
        <taxon>Viridiplantae</taxon>
        <taxon>Streptophyta</taxon>
        <taxon>Embryophyta</taxon>
        <taxon>Tracheophyta</taxon>
        <taxon>Spermatophyta</taxon>
        <taxon>Magnoliopsida</taxon>
        <taxon>eudicotyledons</taxon>
        <taxon>Gunneridae</taxon>
        <taxon>Pentapetalae</taxon>
        <taxon>asterids</taxon>
        <taxon>Ericales</taxon>
        <taxon>Ericaceae</taxon>
        <taxon>Ericoideae</taxon>
        <taxon>Rhodoreae</taxon>
        <taxon>Rhododendron</taxon>
    </lineage>
</organism>
<dbReference type="NCBIfam" id="TIGR00756">
    <property type="entry name" value="PPR"/>
    <property type="match status" value="2"/>
</dbReference>
<dbReference type="EMBL" id="QEFC01003080">
    <property type="protein sequence ID" value="KAE9450203.1"/>
    <property type="molecule type" value="Genomic_DNA"/>
</dbReference>
<evidence type="ECO:0000313" key="4">
    <source>
        <dbReference type="EMBL" id="KAE9450203.1"/>
    </source>
</evidence>
<accession>A0A6A4KRN4</accession>
<comment type="similarity">
    <text evidence="1">Belongs to the PPR family. P subfamily.</text>
</comment>
<dbReference type="OrthoDB" id="185373at2759"/>
<dbReference type="Gene3D" id="1.25.40.10">
    <property type="entry name" value="Tetratricopeptide repeat domain"/>
    <property type="match status" value="1"/>
</dbReference>
<dbReference type="GO" id="GO:0031930">
    <property type="term" value="P:mitochondria-nucleus signaling pathway"/>
    <property type="evidence" value="ECO:0007669"/>
    <property type="project" value="TreeGrafter"/>
</dbReference>
<evidence type="ECO:0000256" key="2">
    <source>
        <dbReference type="ARBA" id="ARBA00022737"/>
    </source>
</evidence>
<proteinExistence type="inferred from homology"/>
<sequence>MAAFALISSPRMAYTYSRKAGKIEDAWKLFSSISAKDLKPNVKIYTTMIGGLCKKNLLEEAEELLLQMEGDGCPPNDVTYNIVVRAFLKREDKHKVMILLQEMIDKNFSPDASTTSILVHLLSVDDGDCAFLKMIQKLVPRDSKNRPEY</sequence>